<dbReference type="PANTHER" id="PTHR43247">
    <property type="entry name" value="PHOSPHOSERINE AMINOTRANSFERASE"/>
    <property type="match status" value="1"/>
</dbReference>
<dbReference type="GO" id="GO:0005737">
    <property type="term" value="C:cytoplasm"/>
    <property type="evidence" value="ECO:0007669"/>
    <property type="project" value="TreeGrafter"/>
</dbReference>
<dbReference type="GeneID" id="19172176"/>
<dbReference type="FunFam" id="3.90.1150.10:FF:000006">
    <property type="entry name" value="Phosphoserine aminotransferase"/>
    <property type="match status" value="1"/>
</dbReference>
<reference evidence="14 15" key="1">
    <citation type="submission" date="2013-03" db="EMBL/GenBank/DDBJ databases">
        <title>The Genome Sequence of Capronia epimyces CBS 606.96.</title>
        <authorList>
            <consortium name="The Broad Institute Genomics Platform"/>
            <person name="Cuomo C."/>
            <person name="de Hoog S."/>
            <person name="Gorbushina A."/>
            <person name="Walker B."/>
            <person name="Young S.K."/>
            <person name="Zeng Q."/>
            <person name="Gargeya S."/>
            <person name="Fitzgerald M."/>
            <person name="Haas B."/>
            <person name="Abouelleil A."/>
            <person name="Allen A.W."/>
            <person name="Alvarado L."/>
            <person name="Arachchi H.M."/>
            <person name="Berlin A.M."/>
            <person name="Chapman S.B."/>
            <person name="Gainer-Dewar J."/>
            <person name="Goldberg J."/>
            <person name="Griggs A."/>
            <person name="Gujja S."/>
            <person name="Hansen M."/>
            <person name="Howarth C."/>
            <person name="Imamovic A."/>
            <person name="Ireland A."/>
            <person name="Larimer J."/>
            <person name="McCowan C."/>
            <person name="Murphy C."/>
            <person name="Pearson M."/>
            <person name="Poon T.W."/>
            <person name="Priest M."/>
            <person name="Roberts A."/>
            <person name="Saif S."/>
            <person name="Shea T."/>
            <person name="Sisk P."/>
            <person name="Sykes S."/>
            <person name="Wortman J."/>
            <person name="Nusbaum C."/>
            <person name="Birren B."/>
        </authorList>
    </citation>
    <scope>NUCLEOTIDE SEQUENCE [LARGE SCALE GENOMIC DNA]</scope>
    <source>
        <strain evidence="14 15">CBS 606.96</strain>
    </source>
</reference>
<dbReference type="Proteomes" id="UP000019478">
    <property type="component" value="Unassembled WGS sequence"/>
</dbReference>
<dbReference type="Pfam" id="PF00266">
    <property type="entry name" value="Aminotran_5"/>
    <property type="match status" value="1"/>
</dbReference>
<dbReference type="InterPro" id="IPR015421">
    <property type="entry name" value="PyrdxlP-dep_Trfase_major"/>
</dbReference>
<organism evidence="14 15">
    <name type="scientific">Capronia epimyces CBS 606.96</name>
    <dbReference type="NCBI Taxonomy" id="1182542"/>
    <lineage>
        <taxon>Eukaryota</taxon>
        <taxon>Fungi</taxon>
        <taxon>Dikarya</taxon>
        <taxon>Ascomycota</taxon>
        <taxon>Pezizomycotina</taxon>
        <taxon>Eurotiomycetes</taxon>
        <taxon>Chaetothyriomycetidae</taxon>
        <taxon>Chaetothyriales</taxon>
        <taxon>Herpotrichiellaceae</taxon>
        <taxon>Capronia</taxon>
    </lineage>
</organism>
<name>W9XH08_9EURO</name>
<comment type="caution">
    <text evidence="14">The sequence shown here is derived from an EMBL/GenBank/DDBJ whole genome shotgun (WGS) entry which is preliminary data.</text>
</comment>
<comment type="cofactor">
    <cofactor evidence="1 12">
        <name>pyridoxal 5'-phosphate</name>
        <dbReference type="ChEBI" id="CHEBI:597326"/>
    </cofactor>
</comment>
<dbReference type="InterPro" id="IPR015424">
    <property type="entry name" value="PyrdxlP-dep_Trfase"/>
</dbReference>
<keyword evidence="5 14" id="KW-0032">Aminotransferase</keyword>
<dbReference type="HOGENOM" id="CLU_034866_0_0_1"/>
<dbReference type="HAMAP" id="MF_00160">
    <property type="entry name" value="SerC_aminotrans_5"/>
    <property type="match status" value="1"/>
</dbReference>
<proteinExistence type="inferred from homology"/>
<keyword evidence="8" id="KW-0663">Pyridoxal phosphate</keyword>
<dbReference type="Gene3D" id="3.40.640.10">
    <property type="entry name" value="Type I PLP-dependent aspartate aminotransferase-like (Major domain)"/>
    <property type="match status" value="1"/>
</dbReference>
<dbReference type="STRING" id="1182542.W9XH08"/>
<comment type="pathway">
    <text evidence="2">Amino-acid biosynthesis; L-serine biosynthesis; L-serine from 3-phospho-D-glycerate: step 2/3.</text>
</comment>
<evidence type="ECO:0000256" key="4">
    <source>
        <dbReference type="ARBA" id="ARBA00013030"/>
    </source>
</evidence>
<dbReference type="GO" id="GO:0030170">
    <property type="term" value="F:pyridoxal phosphate binding"/>
    <property type="evidence" value="ECO:0007669"/>
    <property type="project" value="TreeGrafter"/>
</dbReference>
<keyword evidence="7 14" id="KW-0808">Transferase</keyword>
<keyword evidence="9" id="KW-0718">Serine biosynthesis</keyword>
<dbReference type="GO" id="GO:0004648">
    <property type="term" value="F:O-phospho-L-serine:2-oxoglutarate aminotransferase activity"/>
    <property type="evidence" value="ECO:0007669"/>
    <property type="project" value="UniProtKB-EC"/>
</dbReference>
<evidence type="ECO:0000313" key="15">
    <source>
        <dbReference type="Proteomes" id="UP000019478"/>
    </source>
</evidence>
<dbReference type="GO" id="GO:0009113">
    <property type="term" value="P:purine nucleobase biosynthetic process"/>
    <property type="evidence" value="ECO:0007669"/>
    <property type="project" value="EnsemblFungi"/>
</dbReference>
<evidence type="ECO:0000256" key="8">
    <source>
        <dbReference type="ARBA" id="ARBA00022898"/>
    </source>
</evidence>
<dbReference type="EMBL" id="AMGY01000007">
    <property type="protein sequence ID" value="EXJ79802.1"/>
    <property type="molecule type" value="Genomic_DNA"/>
</dbReference>
<evidence type="ECO:0000256" key="7">
    <source>
        <dbReference type="ARBA" id="ARBA00022679"/>
    </source>
</evidence>
<dbReference type="EC" id="2.6.1.52" evidence="4"/>
<evidence type="ECO:0000256" key="11">
    <source>
        <dbReference type="ARBA" id="ARBA00049007"/>
    </source>
</evidence>
<dbReference type="PANTHER" id="PTHR43247:SF1">
    <property type="entry name" value="PHOSPHOSERINE AMINOTRANSFERASE"/>
    <property type="match status" value="1"/>
</dbReference>
<evidence type="ECO:0000313" key="14">
    <source>
        <dbReference type="EMBL" id="EXJ79802.1"/>
    </source>
</evidence>
<dbReference type="InterPro" id="IPR020578">
    <property type="entry name" value="Aminotrans_V_PyrdxlP_BS"/>
</dbReference>
<dbReference type="InterPro" id="IPR000192">
    <property type="entry name" value="Aminotrans_V_dom"/>
</dbReference>
<evidence type="ECO:0000256" key="6">
    <source>
        <dbReference type="ARBA" id="ARBA00022605"/>
    </source>
</evidence>
<dbReference type="InterPro" id="IPR022278">
    <property type="entry name" value="Pser_aminoTfrase"/>
</dbReference>
<evidence type="ECO:0000256" key="9">
    <source>
        <dbReference type="ARBA" id="ARBA00023299"/>
    </source>
</evidence>
<evidence type="ECO:0000259" key="13">
    <source>
        <dbReference type="Pfam" id="PF00266"/>
    </source>
</evidence>
<evidence type="ECO:0000256" key="3">
    <source>
        <dbReference type="ARBA" id="ARBA00006904"/>
    </source>
</evidence>
<evidence type="ECO:0000256" key="1">
    <source>
        <dbReference type="ARBA" id="ARBA00001933"/>
    </source>
</evidence>
<dbReference type="eggNOG" id="KOG2790">
    <property type="taxonomic scope" value="Eukaryota"/>
</dbReference>
<sequence>MPSRSEIAYFGAGPAPLPTAALEKSAEALVNFEDSGLSLAEISHRSPTANKILADAKDALATLYDIPTDEYDVLFLHGGGTGEFSATVQNLVGAWIEKRRRKAVAELGEGKDAEVLDRVRREIEAELKVDYLVTGSWSLKASQEATRLLSAKYVNVAADSRKSNNGKFGKIPDEKEWKLTPKGTAFTYYCDNETVDGVEFPGFPKSLESTGGSEDDERIVVADMSSNFLSRKIDVRKFGVIFGGAQKNLGITGITVIIIRKSLLNLVPPPTFLHALSPVIPLSGAIPPIVFSFSTIAANNSLYNTLPIFNLYVATLVLQSLVSTWGSQKVSGQEAIADKKAALIYGALDAFPDTYHVVPNKSVRSRMNICFRIISGAQTNNEAVPDDGREKAFLAGAEKRGLLGLKGHRSVGGIRASNYNAVSEENAQKLAGYLVEFAKA</sequence>
<evidence type="ECO:0000256" key="2">
    <source>
        <dbReference type="ARBA" id="ARBA00005099"/>
    </source>
</evidence>
<dbReference type="GO" id="GO:0006564">
    <property type="term" value="P:L-serine biosynthetic process"/>
    <property type="evidence" value="ECO:0007669"/>
    <property type="project" value="UniProtKB-KW"/>
</dbReference>
<dbReference type="SUPFAM" id="SSF53383">
    <property type="entry name" value="PLP-dependent transferases"/>
    <property type="match status" value="1"/>
</dbReference>
<keyword evidence="15" id="KW-1185">Reference proteome</keyword>
<keyword evidence="6" id="KW-0028">Amino-acid biosynthesis</keyword>
<feature type="domain" description="Aminotransferase class V" evidence="13">
    <location>
        <begin position="119"/>
        <end position="379"/>
    </location>
</feature>
<dbReference type="UniPathway" id="UPA00135">
    <property type="reaction ID" value="UER00197"/>
</dbReference>
<evidence type="ECO:0000256" key="12">
    <source>
        <dbReference type="RuleBase" id="RU004504"/>
    </source>
</evidence>
<dbReference type="RefSeq" id="XP_007736376.1">
    <property type="nucleotide sequence ID" value="XM_007738186.1"/>
</dbReference>
<protein>
    <recommendedName>
        <fullName evidence="4">phosphoserine transaminase</fullName>
        <ecNumber evidence="4">2.6.1.52</ecNumber>
    </recommendedName>
</protein>
<comment type="catalytic activity">
    <reaction evidence="10">
        <text>4-(phosphooxy)-L-threonine + 2-oxoglutarate = (R)-3-hydroxy-2-oxo-4-phosphooxybutanoate + L-glutamate</text>
        <dbReference type="Rhea" id="RHEA:16573"/>
        <dbReference type="ChEBI" id="CHEBI:16810"/>
        <dbReference type="ChEBI" id="CHEBI:29985"/>
        <dbReference type="ChEBI" id="CHEBI:58452"/>
        <dbReference type="ChEBI" id="CHEBI:58538"/>
        <dbReference type="EC" id="2.6.1.52"/>
    </reaction>
</comment>
<comment type="similarity">
    <text evidence="3">Belongs to the class-V pyridoxal-phosphate-dependent aminotransferase family. SerC subfamily.</text>
</comment>
<dbReference type="PROSITE" id="PS00595">
    <property type="entry name" value="AA_TRANSFER_CLASS_5"/>
    <property type="match status" value="1"/>
</dbReference>
<evidence type="ECO:0000256" key="10">
    <source>
        <dbReference type="ARBA" id="ARBA00047630"/>
    </source>
</evidence>
<evidence type="ECO:0000256" key="5">
    <source>
        <dbReference type="ARBA" id="ARBA00022576"/>
    </source>
</evidence>
<dbReference type="OrthoDB" id="1703350at2759"/>
<dbReference type="Gene3D" id="3.90.1150.10">
    <property type="entry name" value="Aspartate Aminotransferase, domain 1"/>
    <property type="match status" value="1"/>
</dbReference>
<accession>W9XH08</accession>
<dbReference type="NCBIfam" id="NF003764">
    <property type="entry name" value="PRK05355.1"/>
    <property type="match status" value="1"/>
</dbReference>
<dbReference type="InterPro" id="IPR015422">
    <property type="entry name" value="PyrdxlP-dep_Trfase_small"/>
</dbReference>
<gene>
    <name evidence="14" type="ORF">A1O3_08087</name>
</gene>
<dbReference type="AlphaFoldDB" id="W9XH08"/>
<comment type="catalytic activity">
    <reaction evidence="11">
        <text>O-phospho-L-serine + 2-oxoglutarate = 3-phosphooxypyruvate + L-glutamate</text>
        <dbReference type="Rhea" id="RHEA:14329"/>
        <dbReference type="ChEBI" id="CHEBI:16810"/>
        <dbReference type="ChEBI" id="CHEBI:18110"/>
        <dbReference type="ChEBI" id="CHEBI:29985"/>
        <dbReference type="ChEBI" id="CHEBI:57524"/>
        <dbReference type="EC" id="2.6.1.52"/>
    </reaction>
</comment>